<name>A0A5N8V5X8_9ACTN</name>
<proteinExistence type="predicted"/>
<evidence type="ECO:0000313" key="6">
    <source>
        <dbReference type="EMBL" id="MPY30012.1"/>
    </source>
</evidence>
<gene>
    <name evidence="6" type="ORF">FNH09_01305</name>
</gene>
<dbReference type="SUPFAM" id="SSF48498">
    <property type="entry name" value="Tetracyclin repressor-like, C-terminal domain"/>
    <property type="match status" value="1"/>
</dbReference>
<dbReference type="Pfam" id="PF00440">
    <property type="entry name" value="TetR_N"/>
    <property type="match status" value="1"/>
</dbReference>
<dbReference type="GO" id="GO:0003677">
    <property type="term" value="F:DNA binding"/>
    <property type="evidence" value="ECO:0007669"/>
    <property type="project" value="UniProtKB-UniRule"/>
</dbReference>
<feature type="domain" description="HTH tetR-type" evidence="5">
    <location>
        <begin position="38"/>
        <end position="98"/>
    </location>
</feature>
<dbReference type="Pfam" id="PF16925">
    <property type="entry name" value="TetR_C_13"/>
    <property type="match status" value="1"/>
</dbReference>
<evidence type="ECO:0000256" key="1">
    <source>
        <dbReference type="ARBA" id="ARBA00023015"/>
    </source>
</evidence>
<dbReference type="Gene3D" id="1.10.357.10">
    <property type="entry name" value="Tetracycline Repressor, domain 2"/>
    <property type="match status" value="1"/>
</dbReference>
<dbReference type="InterPro" id="IPR001647">
    <property type="entry name" value="HTH_TetR"/>
</dbReference>
<evidence type="ECO:0000256" key="3">
    <source>
        <dbReference type="ARBA" id="ARBA00023163"/>
    </source>
</evidence>
<organism evidence="6 7">
    <name type="scientific">Streptomyces adustus</name>
    <dbReference type="NCBI Taxonomy" id="1609272"/>
    <lineage>
        <taxon>Bacteria</taxon>
        <taxon>Bacillati</taxon>
        <taxon>Actinomycetota</taxon>
        <taxon>Actinomycetes</taxon>
        <taxon>Kitasatosporales</taxon>
        <taxon>Streptomycetaceae</taxon>
        <taxon>Streptomyces</taxon>
    </lineage>
</organism>
<keyword evidence="2 4" id="KW-0238">DNA-binding</keyword>
<protein>
    <submittedName>
        <fullName evidence="6">TetR family transcriptional regulator</fullName>
    </submittedName>
</protein>
<sequence>MDSRGVGRESRFAGEHGLTFGKVTGHIDQEVVVRMARASKREEIAQAALEQFRTRGFNATGISDITSAAGAPKGSFYNHFASKEESALEALSRYGAGLRFDLLDTPGKPALERLRAHFEFLGADTVARDFARGCLVGNLGAEMADHSEEIRSAVQGGFQRWVAHLRRVLTEAQEAGELDASLDVQEAALFLLSAWEGTLIAARADKSSAPFDAFFHMVFGVLLR</sequence>
<dbReference type="InterPro" id="IPR009057">
    <property type="entry name" value="Homeodomain-like_sf"/>
</dbReference>
<evidence type="ECO:0000313" key="7">
    <source>
        <dbReference type="Proteomes" id="UP000325849"/>
    </source>
</evidence>
<evidence type="ECO:0000256" key="2">
    <source>
        <dbReference type="ARBA" id="ARBA00023125"/>
    </source>
</evidence>
<dbReference type="PANTHER" id="PTHR47506:SF1">
    <property type="entry name" value="HTH-TYPE TRANSCRIPTIONAL REGULATOR YJDC"/>
    <property type="match status" value="1"/>
</dbReference>
<comment type="caution">
    <text evidence="6">The sequence shown here is derived from an EMBL/GenBank/DDBJ whole genome shotgun (WGS) entry which is preliminary data.</text>
</comment>
<keyword evidence="7" id="KW-1185">Reference proteome</keyword>
<reference evidence="6 7" key="1">
    <citation type="submission" date="2019-07" db="EMBL/GenBank/DDBJ databases">
        <title>New species of Amycolatopsis and Streptomyces.</title>
        <authorList>
            <person name="Duangmal K."/>
            <person name="Teo W.F.A."/>
            <person name="Lipun K."/>
        </authorList>
    </citation>
    <scope>NUCLEOTIDE SEQUENCE [LARGE SCALE GENOMIC DNA]</scope>
    <source>
        <strain evidence="6 7">NBRC 109810</strain>
    </source>
</reference>
<dbReference type="Proteomes" id="UP000325849">
    <property type="component" value="Unassembled WGS sequence"/>
</dbReference>
<keyword evidence="3" id="KW-0804">Transcription</keyword>
<evidence type="ECO:0000256" key="4">
    <source>
        <dbReference type="PROSITE-ProRule" id="PRU00335"/>
    </source>
</evidence>
<dbReference type="PRINTS" id="PR00455">
    <property type="entry name" value="HTHTETR"/>
</dbReference>
<dbReference type="EMBL" id="VJZD01000003">
    <property type="protein sequence ID" value="MPY30012.1"/>
    <property type="molecule type" value="Genomic_DNA"/>
</dbReference>
<dbReference type="OrthoDB" id="4541465at2"/>
<keyword evidence="1" id="KW-0805">Transcription regulation</keyword>
<dbReference type="InterPro" id="IPR036271">
    <property type="entry name" value="Tet_transcr_reg_TetR-rel_C_sf"/>
</dbReference>
<dbReference type="InterPro" id="IPR011075">
    <property type="entry name" value="TetR_C"/>
</dbReference>
<dbReference type="PROSITE" id="PS50977">
    <property type="entry name" value="HTH_TETR_2"/>
    <property type="match status" value="1"/>
</dbReference>
<accession>A0A5N8V5X8</accession>
<evidence type="ECO:0000259" key="5">
    <source>
        <dbReference type="PROSITE" id="PS50977"/>
    </source>
</evidence>
<dbReference type="SUPFAM" id="SSF46689">
    <property type="entry name" value="Homeodomain-like"/>
    <property type="match status" value="1"/>
</dbReference>
<dbReference type="PANTHER" id="PTHR47506">
    <property type="entry name" value="TRANSCRIPTIONAL REGULATORY PROTEIN"/>
    <property type="match status" value="1"/>
</dbReference>
<feature type="DNA-binding region" description="H-T-H motif" evidence="4">
    <location>
        <begin position="61"/>
        <end position="80"/>
    </location>
</feature>
<dbReference type="AlphaFoldDB" id="A0A5N8V5X8"/>